<sequence>MNAAGYLRELRLEAGLTQRELAAHIGGHMVELFFAGQNVCLRPALRAAYAAGMERAAEIAAVTDYGDRRDHCDCGCFSWGDGTQACSAAIRAEMLRDSCPTCHGDGDVDDGSLSGKQCPDCKKEIEQ</sequence>
<evidence type="ECO:0000313" key="3">
    <source>
        <dbReference type="Proteomes" id="UP000007058"/>
    </source>
</evidence>
<name>Q2W3R0_PARM1</name>
<feature type="domain" description="HTH cro/C1-type" evidence="1">
    <location>
        <begin position="7"/>
        <end position="26"/>
    </location>
</feature>
<evidence type="ECO:0000259" key="1">
    <source>
        <dbReference type="PROSITE" id="PS50943"/>
    </source>
</evidence>
<dbReference type="AlphaFoldDB" id="Q2W3R0"/>
<dbReference type="KEGG" id="mag:amb2711"/>
<keyword evidence="3" id="KW-1185">Reference proteome</keyword>
<dbReference type="PROSITE" id="PS50943">
    <property type="entry name" value="HTH_CROC1"/>
    <property type="match status" value="1"/>
</dbReference>
<protein>
    <recommendedName>
        <fullName evidence="1">HTH cro/C1-type domain-containing protein</fullName>
    </recommendedName>
</protein>
<organism evidence="2 3">
    <name type="scientific">Paramagnetospirillum magneticum (strain ATCC 700264 / AMB-1)</name>
    <name type="common">Magnetospirillum magneticum</name>
    <dbReference type="NCBI Taxonomy" id="342108"/>
    <lineage>
        <taxon>Bacteria</taxon>
        <taxon>Pseudomonadati</taxon>
        <taxon>Pseudomonadota</taxon>
        <taxon>Alphaproteobacteria</taxon>
        <taxon>Rhodospirillales</taxon>
        <taxon>Magnetospirillaceae</taxon>
        <taxon>Paramagnetospirillum</taxon>
    </lineage>
</organism>
<accession>Q2W3R0</accession>
<dbReference type="CDD" id="cd00093">
    <property type="entry name" value="HTH_XRE"/>
    <property type="match status" value="1"/>
</dbReference>
<dbReference type="InterPro" id="IPR001387">
    <property type="entry name" value="Cro/C1-type_HTH"/>
</dbReference>
<proteinExistence type="predicted"/>
<dbReference type="HOGENOM" id="CLU_1967896_0_0_5"/>
<dbReference type="STRING" id="342108.amb2711"/>
<reference evidence="2 3" key="1">
    <citation type="journal article" date="2005" name="DNA Res.">
        <title>Complete genome sequence of the facultative anaerobic magnetotactic bacterium Magnetospirillum sp. strain AMB-1.</title>
        <authorList>
            <person name="Matsunaga T."/>
            <person name="Okamura Y."/>
            <person name="Fukuda Y."/>
            <person name="Wahyudi A.T."/>
            <person name="Murase Y."/>
            <person name="Takeyama H."/>
        </authorList>
    </citation>
    <scope>NUCLEOTIDE SEQUENCE [LARGE SCALE GENOMIC DNA]</scope>
    <source>
        <strain evidence="3">ATCC 700264 / AMB-1</strain>
    </source>
</reference>
<gene>
    <name evidence="2" type="ordered locus">amb2711</name>
</gene>
<evidence type="ECO:0000313" key="2">
    <source>
        <dbReference type="EMBL" id="BAE51515.1"/>
    </source>
</evidence>
<dbReference type="Proteomes" id="UP000007058">
    <property type="component" value="Chromosome"/>
</dbReference>
<dbReference type="EMBL" id="AP007255">
    <property type="protein sequence ID" value="BAE51515.1"/>
    <property type="molecule type" value="Genomic_DNA"/>
</dbReference>